<accession>H0XZL2</accession>
<protein>
    <submittedName>
        <fullName evidence="2">Uncharacterized protein</fullName>
    </submittedName>
</protein>
<dbReference type="GeneTree" id="ENSGT00470000042572"/>
<keyword evidence="3" id="KW-1185">Reference proteome</keyword>
<reference evidence="3" key="1">
    <citation type="submission" date="2011-03" db="EMBL/GenBank/DDBJ databases">
        <title>Version 3 of the genome sequence of Otolemur garnettii (Bushbaby).</title>
        <authorList>
            <consortium name="The Broad Institute Genome Sequencing Platform"/>
            <person name="Di Palma F."/>
            <person name="Johnson J."/>
            <person name="Lander E.S."/>
            <person name="Lindblad-Toh K."/>
            <person name="Jaffe D.B."/>
            <person name="Gnerre S."/>
            <person name="MacCallum I."/>
            <person name="Przybylski D."/>
            <person name="Ribeiro F.J."/>
            <person name="Burton J.N."/>
            <person name="Walker B.J."/>
            <person name="Sharpe T."/>
            <person name="Hall G."/>
        </authorList>
    </citation>
    <scope>NUCLEOTIDE SEQUENCE [LARGE SCALE GENOMIC DNA]</scope>
</reference>
<dbReference type="AlphaFoldDB" id="H0XZL2"/>
<name>H0XZL2_OTOGA</name>
<dbReference type="Proteomes" id="UP000005225">
    <property type="component" value="Unassembled WGS sequence"/>
</dbReference>
<dbReference type="eggNOG" id="ENOG502RVIH">
    <property type="taxonomic scope" value="Eukaryota"/>
</dbReference>
<evidence type="ECO:0000256" key="1">
    <source>
        <dbReference type="SAM" id="MobiDB-lite"/>
    </source>
</evidence>
<dbReference type="HOGENOM" id="CLU_2474800_0_0_1"/>
<reference evidence="2" key="3">
    <citation type="submission" date="2025-09" db="UniProtKB">
        <authorList>
            <consortium name="Ensembl"/>
        </authorList>
    </citation>
    <scope>IDENTIFICATION</scope>
</reference>
<organism evidence="2 3">
    <name type="scientific">Otolemur garnettii</name>
    <name type="common">Small-eared galago</name>
    <name type="synonym">Garnett's greater bushbaby</name>
    <dbReference type="NCBI Taxonomy" id="30611"/>
    <lineage>
        <taxon>Eukaryota</taxon>
        <taxon>Metazoa</taxon>
        <taxon>Chordata</taxon>
        <taxon>Craniata</taxon>
        <taxon>Vertebrata</taxon>
        <taxon>Euteleostomi</taxon>
        <taxon>Mammalia</taxon>
        <taxon>Eutheria</taxon>
        <taxon>Euarchontoglires</taxon>
        <taxon>Primates</taxon>
        <taxon>Strepsirrhini</taxon>
        <taxon>Lorisiformes</taxon>
        <taxon>Galagidae</taxon>
        <taxon>Otolemur</taxon>
    </lineage>
</organism>
<dbReference type="InParanoid" id="H0XZL2"/>
<dbReference type="Ensembl" id="ENSOGAT00000030096.1">
    <property type="protein sequence ID" value="ENSOGAP00000021555.1"/>
    <property type="gene ID" value="ENSOGAG00000025254.1"/>
</dbReference>
<sequence length="88" mass="9946">RSRTGPVSLQGDPKQAPWSSSQSNSSRKTLFLSLCPPFPTQPQIHLHFTEHRATNHQGGPFKLQICLSSLYNSLLLHCHYREVHHMSG</sequence>
<reference evidence="2" key="2">
    <citation type="submission" date="2025-08" db="UniProtKB">
        <authorList>
            <consortium name="Ensembl"/>
        </authorList>
    </citation>
    <scope>IDENTIFICATION</scope>
</reference>
<proteinExistence type="predicted"/>
<feature type="region of interest" description="Disordered" evidence="1">
    <location>
        <begin position="1"/>
        <end position="24"/>
    </location>
</feature>
<dbReference type="EMBL" id="AAQR03055868">
    <property type="status" value="NOT_ANNOTATED_CDS"/>
    <property type="molecule type" value="Genomic_DNA"/>
</dbReference>
<dbReference type="OMA" id="DLRWKST"/>
<evidence type="ECO:0000313" key="3">
    <source>
        <dbReference type="Proteomes" id="UP000005225"/>
    </source>
</evidence>
<evidence type="ECO:0000313" key="2">
    <source>
        <dbReference type="Ensembl" id="ENSOGAP00000021555.1"/>
    </source>
</evidence>